<dbReference type="Pfam" id="PF20520">
    <property type="entry name" value="Ac45-VOA1_TM"/>
    <property type="match status" value="1"/>
</dbReference>
<name>A0AA38WWM1_9EURO</name>
<evidence type="ECO:0000256" key="9">
    <source>
        <dbReference type="ARBA" id="ARBA00023316"/>
    </source>
</evidence>
<evidence type="ECO:0000259" key="12">
    <source>
        <dbReference type="Pfam" id="PF20520"/>
    </source>
</evidence>
<comment type="caution">
    <text evidence="13">The sequence shown here is derived from an EMBL/GenBank/DDBJ whole genome shotgun (WGS) entry which is preliminary data.</text>
</comment>
<gene>
    <name evidence="13" type="ORF">H2200_013018</name>
</gene>
<evidence type="ECO:0000256" key="11">
    <source>
        <dbReference type="SAM" id="SignalP"/>
    </source>
</evidence>
<evidence type="ECO:0000256" key="3">
    <source>
        <dbReference type="ARBA" id="ARBA00022089"/>
    </source>
</evidence>
<accession>A0AA38WWM1</accession>
<feature type="chain" id="PRO_5041263325" description="Protein BIG1" evidence="11">
    <location>
        <begin position="19"/>
        <end position="302"/>
    </location>
</feature>
<keyword evidence="7 10" id="KW-1133">Transmembrane helix</keyword>
<evidence type="ECO:0000313" key="13">
    <source>
        <dbReference type="EMBL" id="KAJ9602475.1"/>
    </source>
</evidence>
<evidence type="ECO:0000256" key="8">
    <source>
        <dbReference type="ARBA" id="ARBA00023136"/>
    </source>
</evidence>
<dbReference type="InterPro" id="IPR037654">
    <property type="entry name" value="Big1"/>
</dbReference>
<sequence length="302" mass="32630">MRLFGLCALALAAECAHGYLDTTPFFMFSTSELLTPTSHIQSAPLLTSDIALSLSSCPSDYYILVSQQGVTAQDYSNSRKSIPLLWKALSTSQAAGSSIRSSLTVPDVLGPLDISAWIEVLTSKCGVSVTTIDSRDSGIPTKDLTSSRRLIKLNLPAPSASKRADDLSANDAFLASLIDLLPKQNYTVLYTTTRSEDGMFVAQGSDAIEYDMDSQIQESMHLDLKRDLSVHPMANGTGNNQTLIDGPLFDKYQFLTPGIFMGFLVGFLLLSILYVAISAVASLQVTYGAFDKDQGQLATKKQ</sequence>
<evidence type="ECO:0000256" key="4">
    <source>
        <dbReference type="ARBA" id="ARBA00022692"/>
    </source>
</evidence>
<dbReference type="Proteomes" id="UP001172673">
    <property type="component" value="Unassembled WGS sequence"/>
</dbReference>
<keyword evidence="4 10" id="KW-0812">Transmembrane</keyword>
<keyword evidence="8 10" id="KW-0472">Membrane</keyword>
<dbReference type="InterPro" id="IPR046756">
    <property type="entry name" value="VAS1/VOA1_TM"/>
</dbReference>
<evidence type="ECO:0000256" key="6">
    <source>
        <dbReference type="ARBA" id="ARBA00022824"/>
    </source>
</evidence>
<organism evidence="13 14">
    <name type="scientific">Cladophialophora chaetospira</name>
    <dbReference type="NCBI Taxonomy" id="386627"/>
    <lineage>
        <taxon>Eukaryota</taxon>
        <taxon>Fungi</taxon>
        <taxon>Dikarya</taxon>
        <taxon>Ascomycota</taxon>
        <taxon>Pezizomycotina</taxon>
        <taxon>Eurotiomycetes</taxon>
        <taxon>Chaetothyriomycetidae</taxon>
        <taxon>Chaetothyriales</taxon>
        <taxon>Herpotrichiellaceae</taxon>
        <taxon>Cladophialophora</taxon>
    </lineage>
</organism>
<keyword evidence="5 11" id="KW-0732">Signal</keyword>
<feature type="signal peptide" evidence="11">
    <location>
        <begin position="1"/>
        <end position="18"/>
    </location>
</feature>
<dbReference type="GO" id="GO:0071555">
    <property type="term" value="P:cell wall organization"/>
    <property type="evidence" value="ECO:0007669"/>
    <property type="project" value="UniProtKB-KW"/>
</dbReference>
<comment type="subcellular location">
    <subcellularLocation>
        <location evidence="1">Endoplasmic reticulum membrane</location>
        <topology evidence="1">Single-pass type I membrane protein</topology>
    </subcellularLocation>
</comment>
<keyword evidence="9" id="KW-0961">Cell wall biogenesis/degradation</keyword>
<proteinExistence type="inferred from homology"/>
<dbReference type="GO" id="GO:0005789">
    <property type="term" value="C:endoplasmic reticulum membrane"/>
    <property type="evidence" value="ECO:0007669"/>
    <property type="project" value="UniProtKB-SubCell"/>
</dbReference>
<dbReference type="AlphaFoldDB" id="A0AA38WWM1"/>
<dbReference type="EMBL" id="JAPDRK010000026">
    <property type="protein sequence ID" value="KAJ9602475.1"/>
    <property type="molecule type" value="Genomic_DNA"/>
</dbReference>
<dbReference type="GO" id="GO:0006078">
    <property type="term" value="P:(1-&gt;6)-beta-D-glucan biosynthetic process"/>
    <property type="evidence" value="ECO:0007669"/>
    <property type="project" value="TreeGrafter"/>
</dbReference>
<evidence type="ECO:0000256" key="7">
    <source>
        <dbReference type="ARBA" id="ARBA00022989"/>
    </source>
</evidence>
<dbReference type="PANTHER" id="PTHR28285:SF1">
    <property type="entry name" value="PROTEIN BIG1"/>
    <property type="match status" value="1"/>
</dbReference>
<evidence type="ECO:0000256" key="2">
    <source>
        <dbReference type="ARBA" id="ARBA00008203"/>
    </source>
</evidence>
<dbReference type="GO" id="GO:0009272">
    <property type="term" value="P:fungal-type cell wall biogenesis"/>
    <property type="evidence" value="ECO:0007669"/>
    <property type="project" value="TreeGrafter"/>
</dbReference>
<dbReference type="PANTHER" id="PTHR28285">
    <property type="entry name" value="PROTEIN BIG1"/>
    <property type="match status" value="1"/>
</dbReference>
<reference evidence="13" key="1">
    <citation type="submission" date="2022-10" db="EMBL/GenBank/DDBJ databases">
        <title>Culturing micro-colonial fungi from biological soil crusts in the Mojave desert and describing Neophaeococcomyces mojavensis, and introducing the new genera and species Taxawa tesnikishii.</title>
        <authorList>
            <person name="Kurbessoian T."/>
            <person name="Stajich J.E."/>
        </authorList>
    </citation>
    <scope>NUCLEOTIDE SEQUENCE</scope>
    <source>
        <strain evidence="13">TK_41</strain>
    </source>
</reference>
<protein>
    <recommendedName>
        <fullName evidence="3">Protein BIG1</fullName>
    </recommendedName>
</protein>
<feature type="transmembrane region" description="Helical" evidence="10">
    <location>
        <begin position="259"/>
        <end position="283"/>
    </location>
</feature>
<evidence type="ECO:0000256" key="10">
    <source>
        <dbReference type="SAM" id="Phobius"/>
    </source>
</evidence>
<evidence type="ECO:0000256" key="5">
    <source>
        <dbReference type="ARBA" id="ARBA00022729"/>
    </source>
</evidence>
<feature type="domain" description="V-type proton ATPase subunit S1/VOA1 transmembrane" evidence="12">
    <location>
        <begin position="253"/>
        <end position="292"/>
    </location>
</feature>
<keyword evidence="6" id="KW-0256">Endoplasmic reticulum</keyword>
<comment type="similarity">
    <text evidence="2">Belongs to the BIG1 family.</text>
</comment>
<keyword evidence="14" id="KW-1185">Reference proteome</keyword>
<evidence type="ECO:0000256" key="1">
    <source>
        <dbReference type="ARBA" id="ARBA00004115"/>
    </source>
</evidence>
<evidence type="ECO:0000313" key="14">
    <source>
        <dbReference type="Proteomes" id="UP001172673"/>
    </source>
</evidence>